<dbReference type="AlphaFoldDB" id="A0A3M7QU02"/>
<dbReference type="EMBL" id="REGN01005099">
    <property type="protein sequence ID" value="RNA14850.1"/>
    <property type="molecule type" value="Genomic_DNA"/>
</dbReference>
<keyword evidence="1" id="KW-0472">Membrane</keyword>
<name>A0A3M7QU02_BRAPC</name>
<accession>A0A3M7QU02</accession>
<feature type="transmembrane region" description="Helical" evidence="1">
    <location>
        <begin position="24"/>
        <end position="49"/>
    </location>
</feature>
<evidence type="ECO:0000313" key="3">
    <source>
        <dbReference type="Proteomes" id="UP000276133"/>
    </source>
</evidence>
<sequence>MKQFLNYVLSVLNECFVMVLKDNYLILCCLFVMTKFEIFLHLCSILAFCRAAMSQTGLNL</sequence>
<evidence type="ECO:0000313" key="2">
    <source>
        <dbReference type="EMBL" id="RNA14850.1"/>
    </source>
</evidence>
<gene>
    <name evidence="2" type="ORF">BpHYR1_034411</name>
</gene>
<evidence type="ECO:0000256" key="1">
    <source>
        <dbReference type="SAM" id="Phobius"/>
    </source>
</evidence>
<proteinExistence type="predicted"/>
<keyword evidence="3" id="KW-1185">Reference proteome</keyword>
<comment type="caution">
    <text evidence="2">The sequence shown here is derived from an EMBL/GenBank/DDBJ whole genome shotgun (WGS) entry which is preliminary data.</text>
</comment>
<protein>
    <submittedName>
        <fullName evidence="2">Uncharacterized protein</fullName>
    </submittedName>
</protein>
<keyword evidence="1" id="KW-0812">Transmembrane</keyword>
<dbReference type="Proteomes" id="UP000276133">
    <property type="component" value="Unassembled WGS sequence"/>
</dbReference>
<reference evidence="2 3" key="1">
    <citation type="journal article" date="2018" name="Sci. Rep.">
        <title>Genomic signatures of local adaptation to the degree of environmental predictability in rotifers.</title>
        <authorList>
            <person name="Franch-Gras L."/>
            <person name="Hahn C."/>
            <person name="Garcia-Roger E.M."/>
            <person name="Carmona M.J."/>
            <person name="Serra M."/>
            <person name="Gomez A."/>
        </authorList>
    </citation>
    <scope>NUCLEOTIDE SEQUENCE [LARGE SCALE GENOMIC DNA]</scope>
    <source>
        <strain evidence="2">HYR1</strain>
    </source>
</reference>
<keyword evidence="1" id="KW-1133">Transmembrane helix</keyword>
<organism evidence="2 3">
    <name type="scientific">Brachionus plicatilis</name>
    <name type="common">Marine rotifer</name>
    <name type="synonym">Brachionus muelleri</name>
    <dbReference type="NCBI Taxonomy" id="10195"/>
    <lineage>
        <taxon>Eukaryota</taxon>
        <taxon>Metazoa</taxon>
        <taxon>Spiralia</taxon>
        <taxon>Gnathifera</taxon>
        <taxon>Rotifera</taxon>
        <taxon>Eurotatoria</taxon>
        <taxon>Monogononta</taxon>
        <taxon>Pseudotrocha</taxon>
        <taxon>Ploima</taxon>
        <taxon>Brachionidae</taxon>
        <taxon>Brachionus</taxon>
    </lineage>
</organism>